<evidence type="ECO:0000313" key="3">
    <source>
        <dbReference type="Proteomes" id="UP000314294"/>
    </source>
</evidence>
<feature type="compositionally biased region" description="Basic and acidic residues" evidence="1">
    <location>
        <begin position="34"/>
        <end position="47"/>
    </location>
</feature>
<sequence length="65" mass="7320">MKRSCKLLDLLQGSLEERLQRDKALLQNKFTIDRKAGEASEPREPADVWRAGADGGRQDHWEAAG</sequence>
<evidence type="ECO:0000313" key="2">
    <source>
        <dbReference type="EMBL" id="TNN29790.1"/>
    </source>
</evidence>
<gene>
    <name evidence="2" type="ORF">EYF80_060061</name>
</gene>
<feature type="region of interest" description="Disordered" evidence="1">
    <location>
        <begin position="34"/>
        <end position="65"/>
    </location>
</feature>
<evidence type="ECO:0000256" key="1">
    <source>
        <dbReference type="SAM" id="MobiDB-lite"/>
    </source>
</evidence>
<accession>A0A4Z2EMJ3</accession>
<comment type="caution">
    <text evidence="2">The sequence shown here is derived from an EMBL/GenBank/DDBJ whole genome shotgun (WGS) entry which is preliminary data.</text>
</comment>
<dbReference type="Proteomes" id="UP000314294">
    <property type="component" value="Unassembled WGS sequence"/>
</dbReference>
<proteinExistence type="predicted"/>
<name>A0A4Z2EMJ3_9TELE</name>
<reference evidence="2 3" key="1">
    <citation type="submission" date="2019-03" db="EMBL/GenBank/DDBJ databases">
        <title>First draft genome of Liparis tanakae, snailfish: a comprehensive survey of snailfish specific genes.</title>
        <authorList>
            <person name="Kim W."/>
            <person name="Song I."/>
            <person name="Jeong J.-H."/>
            <person name="Kim D."/>
            <person name="Kim S."/>
            <person name="Ryu S."/>
            <person name="Song J.Y."/>
            <person name="Lee S.K."/>
        </authorList>
    </citation>
    <scope>NUCLEOTIDE SEQUENCE [LARGE SCALE GENOMIC DNA]</scope>
    <source>
        <tissue evidence="2">Muscle</tissue>
    </source>
</reference>
<dbReference type="EMBL" id="SRLO01005205">
    <property type="protein sequence ID" value="TNN29790.1"/>
    <property type="molecule type" value="Genomic_DNA"/>
</dbReference>
<dbReference type="AlphaFoldDB" id="A0A4Z2EMJ3"/>
<protein>
    <submittedName>
        <fullName evidence="2">Uncharacterized protein</fullName>
    </submittedName>
</protein>
<feature type="compositionally biased region" description="Basic and acidic residues" evidence="1">
    <location>
        <begin position="56"/>
        <end position="65"/>
    </location>
</feature>
<keyword evidence="3" id="KW-1185">Reference proteome</keyword>
<organism evidence="2 3">
    <name type="scientific">Liparis tanakae</name>
    <name type="common">Tanaka's snailfish</name>
    <dbReference type="NCBI Taxonomy" id="230148"/>
    <lineage>
        <taxon>Eukaryota</taxon>
        <taxon>Metazoa</taxon>
        <taxon>Chordata</taxon>
        <taxon>Craniata</taxon>
        <taxon>Vertebrata</taxon>
        <taxon>Euteleostomi</taxon>
        <taxon>Actinopterygii</taxon>
        <taxon>Neopterygii</taxon>
        <taxon>Teleostei</taxon>
        <taxon>Neoteleostei</taxon>
        <taxon>Acanthomorphata</taxon>
        <taxon>Eupercaria</taxon>
        <taxon>Perciformes</taxon>
        <taxon>Cottioidei</taxon>
        <taxon>Cottales</taxon>
        <taxon>Liparidae</taxon>
        <taxon>Liparis</taxon>
    </lineage>
</organism>